<accession>A0AA96GCI0</accession>
<name>A0AA96GCI0_9BACT</name>
<dbReference type="InterPro" id="IPR016155">
    <property type="entry name" value="Mopterin_synth/thiamin_S_b"/>
</dbReference>
<proteinExistence type="predicted"/>
<dbReference type="Gene3D" id="3.10.20.30">
    <property type="match status" value="1"/>
</dbReference>
<organism evidence="1 2">
    <name type="scientific">Candidatus Nitrospira allomarina</name>
    <dbReference type="NCBI Taxonomy" id="3020900"/>
    <lineage>
        <taxon>Bacteria</taxon>
        <taxon>Pseudomonadati</taxon>
        <taxon>Nitrospirota</taxon>
        <taxon>Nitrospiria</taxon>
        <taxon>Nitrospirales</taxon>
        <taxon>Nitrospiraceae</taxon>
        <taxon>Nitrospira</taxon>
    </lineage>
</organism>
<sequence>MVKVLIFGLSLREAVEDPEVEISLENATTIRQLLEDFPDHFQGLMPFLQANELMLTINQKISTLEAKVKNGDILKITHQGGDNLADGAMWQNP</sequence>
<evidence type="ECO:0000313" key="1">
    <source>
        <dbReference type="EMBL" id="WNM56493.1"/>
    </source>
</evidence>
<dbReference type="Proteomes" id="UP001302719">
    <property type="component" value="Chromosome"/>
</dbReference>
<dbReference type="InterPro" id="IPR003749">
    <property type="entry name" value="ThiS/MoaD-like"/>
</dbReference>
<protein>
    <recommendedName>
        <fullName evidence="3">Molybdopterin synthase sulfur carrier subunit</fullName>
    </recommendedName>
</protein>
<gene>
    <name evidence="1" type="ORF">PP769_10920</name>
</gene>
<dbReference type="InterPro" id="IPR012675">
    <property type="entry name" value="Beta-grasp_dom_sf"/>
</dbReference>
<reference evidence="1 2" key="1">
    <citation type="submission" date="2023-01" db="EMBL/GenBank/DDBJ databases">
        <title>Cultivation and genomic characterization of new, ubiquitous marine nitrite-oxidizing bacteria from the Nitrospirales.</title>
        <authorList>
            <person name="Mueller A.J."/>
            <person name="Daebeler A."/>
            <person name="Herbold C.W."/>
            <person name="Kirkegaard R.H."/>
            <person name="Daims H."/>
        </authorList>
    </citation>
    <scope>NUCLEOTIDE SEQUENCE [LARGE SCALE GENOMIC DNA]</scope>
    <source>
        <strain evidence="1 2">VA</strain>
    </source>
</reference>
<dbReference type="AlphaFoldDB" id="A0AA96GCI0"/>
<dbReference type="RefSeq" id="WP_312640085.1">
    <property type="nucleotide sequence ID" value="NZ_CP116967.1"/>
</dbReference>
<dbReference type="EMBL" id="CP116967">
    <property type="protein sequence ID" value="WNM56493.1"/>
    <property type="molecule type" value="Genomic_DNA"/>
</dbReference>
<evidence type="ECO:0000313" key="2">
    <source>
        <dbReference type="Proteomes" id="UP001302719"/>
    </source>
</evidence>
<dbReference type="KEGG" id="nall:PP769_10920"/>
<evidence type="ECO:0008006" key="3">
    <source>
        <dbReference type="Google" id="ProtNLM"/>
    </source>
</evidence>
<dbReference type="Pfam" id="PF02597">
    <property type="entry name" value="ThiS"/>
    <property type="match status" value="1"/>
</dbReference>
<dbReference type="SUPFAM" id="SSF54285">
    <property type="entry name" value="MoaD/ThiS"/>
    <property type="match status" value="1"/>
</dbReference>
<keyword evidence="2" id="KW-1185">Reference proteome</keyword>